<feature type="transmembrane region" description="Helical" evidence="6">
    <location>
        <begin position="141"/>
        <end position="162"/>
    </location>
</feature>
<organism evidence="7 8">
    <name type="scientific">Penicillium salamii</name>
    <dbReference type="NCBI Taxonomy" id="1612424"/>
    <lineage>
        <taxon>Eukaryota</taxon>
        <taxon>Fungi</taxon>
        <taxon>Dikarya</taxon>
        <taxon>Ascomycota</taxon>
        <taxon>Pezizomycotina</taxon>
        <taxon>Eurotiomycetes</taxon>
        <taxon>Eurotiomycetidae</taxon>
        <taxon>Eurotiales</taxon>
        <taxon>Aspergillaceae</taxon>
        <taxon>Penicillium</taxon>
    </lineage>
</organism>
<dbReference type="Proteomes" id="UP001152649">
    <property type="component" value="Unassembled WGS sequence"/>
</dbReference>
<evidence type="ECO:0000256" key="6">
    <source>
        <dbReference type="SAM" id="Phobius"/>
    </source>
</evidence>
<feature type="transmembrane region" description="Helical" evidence="6">
    <location>
        <begin position="337"/>
        <end position="358"/>
    </location>
</feature>
<dbReference type="InterPro" id="IPR011701">
    <property type="entry name" value="MFS"/>
</dbReference>
<dbReference type="GO" id="GO:0016020">
    <property type="term" value="C:membrane"/>
    <property type="evidence" value="ECO:0007669"/>
    <property type="project" value="UniProtKB-SubCell"/>
</dbReference>
<dbReference type="FunFam" id="1.20.1250.20:FF:000068">
    <property type="entry name" value="MFS general substrate transporter"/>
    <property type="match status" value="1"/>
</dbReference>
<evidence type="ECO:0000313" key="7">
    <source>
        <dbReference type="EMBL" id="CAG8391510.1"/>
    </source>
</evidence>
<feature type="transmembrane region" description="Helical" evidence="6">
    <location>
        <begin position="174"/>
        <end position="196"/>
    </location>
</feature>
<comment type="caution">
    <text evidence="7">The sequence shown here is derived from an EMBL/GenBank/DDBJ whole genome shotgun (WGS) entry which is preliminary data.</text>
</comment>
<feature type="transmembrane region" description="Helical" evidence="6">
    <location>
        <begin position="402"/>
        <end position="424"/>
    </location>
</feature>
<dbReference type="FunFam" id="1.20.1250.20:FF:000566">
    <property type="entry name" value="Uncharacterized protein"/>
    <property type="match status" value="1"/>
</dbReference>
<keyword evidence="3 6" id="KW-0812">Transmembrane</keyword>
<keyword evidence="8" id="KW-1185">Reference proteome</keyword>
<dbReference type="InterPro" id="IPR036259">
    <property type="entry name" value="MFS_trans_sf"/>
</dbReference>
<dbReference type="Pfam" id="PF07690">
    <property type="entry name" value="MFS_1"/>
    <property type="match status" value="1"/>
</dbReference>
<evidence type="ECO:0000313" key="8">
    <source>
        <dbReference type="Proteomes" id="UP001152649"/>
    </source>
</evidence>
<evidence type="ECO:0000256" key="5">
    <source>
        <dbReference type="ARBA" id="ARBA00023136"/>
    </source>
</evidence>
<keyword evidence="5 6" id="KW-0472">Membrane</keyword>
<proteinExistence type="predicted"/>
<dbReference type="Gene3D" id="1.20.1250.20">
    <property type="entry name" value="MFS general substrate transporter like domains"/>
    <property type="match status" value="3"/>
</dbReference>
<evidence type="ECO:0000256" key="2">
    <source>
        <dbReference type="ARBA" id="ARBA00022448"/>
    </source>
</evidence>
<feature type="transmembrane region" description="Helical" evidence="6">
    <location>
        <begin position="112"/>
        <end position="129"/>
    </location>
</feature>
<gene>
    <name evidence="7" type="ORF">PSALAMII_LOCUS6812</name>
</gene>
<dbReference type="GO" id="GO:0022857">
    <property type="term" value="F:transmembrane transporter activity"/>
    <property type="evidence" value="ECO:0007669"/>
    <property type="project" value="InterPro"/>
</dbReference>
<evidence type="ECO:0000256" key="4">
    <source>
        <dbReference type="ARBA" id="ARBA00022989"/>
    </source>
</evidence>
<sequence>MESTEMKSTSKAELEHFHLDNVETEALQVDYTTAEERKVIWKCDLHVVPILMLLYLLAFLDRINIGNARLQGLEDDLQMEGPQYNYALFIFFIPYILCEVPCNLLMKRLAPSTWISGIMAAWGCVYLISTYYKRFELQWRLNLFFSASIISGAISGLLAYGLSYMEGVCGYSSWRWIFILEGIATVVIGLIAKLLIVDWPEEATFLNERERTVLLARLRSENDMFPMNRLDQAAVWRILTDTKIYLGIIMYLGALNTGYAASFFIPSILRDMGWTSLMSQVMSIPIYIVAAIMTICTAYLSDKMKHRFGFVLAGCCIATIGYIILLAQQSLSAGAKYFALFAVTGGGFITQPILIGWLSNNISGHYKQAVATAMQIGFGNCGGFVASNIFLSSEAPLYVTGYATSLGLIWLCLIASCGLLLFLWRENRRRERGGGARLVFGRVDSDNLGDDHPDFRFTY</sequence>
<dbReference type="SUPFAM" id="SSF103473">
    <property type="entry name" value="MFS general substrate transporter"/>
    <property type="match status" value="1"/>
</dbReference>
<evidence type="ECO:0000256" key="1">
    <source>
        <dbReference type="ARBA" id="ARBA00004141"/>
    </source>
</evidence>
<dbReference type="OrthoDB" id="19923at2759"/>
<reference evidence="7" key="1">
    <citation type="submission" date="2021-07" db="EMBL/GenBank/DDBJ databases">
        <authorList>
            <person name="Branca A.L. A."/>
        </authorList>
    </citation>
    <scope>NUCLEOTIDE SEQUENCE</scope>
</reference>
<dbReference type="AlphaFoldDB" id="A0A9W4NPJ9"/>
<keyword evidence="2" id="KW-0813">Transport</keyword>
<evidence type="ECO:0008006" key="9">
    <source>
        <dbReference type="Google" id="ProtNLM"/>
    </source>
</evidence>
<name>A0A9W4NPJ9_9EURO</name>
<feature type="transmembrane region" description="Helical" evidence="6">
    <location>
        <begin position="86"/>
        <end position="106"/>
    </location>
</feature>
<keyword evidence="4 6" id="KW-1133">Transmembrane helix</keyword>
<dbReference type="PANTHER" id="PTHR43791:SF52">
    <property type="entry name" value="TRANSPORTER, PUTATIVE (AFU_ORTHOLOGUE AFUA_1G11820)-RELATED"/>
    <property type="match status" value="1"/>
</dbReference>
<protein>
    <recommendedName>
        <fullName evidence="9">Major facilitator superfamily (MFS) profile domain-containing protein</fullName>
    </recommendedName>
</protein>
<accession>A0A9W4NPJ9</accession>
<feature type="transmembrane region" description="Helical" evidence="6">
    <location>
        <begin position="281"/>
        <end position="301"/>
    </location>
</feature>
<evidence type="ECO:0000256" key="3">
    <source>
        <dbReference type="ARBA" id="ARBA00022692"/>
    </source>
</evidence>
<feature type="transmembrane region" description="Helical" evidence="6">
    <location>
        <begin position="244"/>
        <end position="269"/>
    </location>
</feature>
<feature type="transmembrane region" description="Helical" evidence="6">
    <location>
        <begin position="370"/>
        <end position="390"/>
    </location>
</feature>
<dbReference type="EMBL" id="CAJVPG010000321">
    <property type="protein sequence ID" value="CAG8391510.1"/>
    <property type="molecule type" value="Genomic_DNA"/>
</dbReference>
<dbReference type="PANTHER" id="PTHR43791">
    <property type="entry name" value="PERMEASE-RELATED"/>
    <property type="match status" value="1"/>
</dbReference>
<comment type="subcellular location">
    <subcellularLocation>
        <location evidence="1">Membrane</location>
        <topology evidence="1">Multi-pass membrane protein</topology>
    </subcellularLocation>
</comment>
<feature type="transmembrane region" description="Helical" evidence="6">
    <location>
        <begin position="308"/>
        <end position="325"/>
    </location>
</feature>